<feature type="transmembrane region" description="Helical" evidence="1">
    <location>
        <begin position="55"/>
        <end position="85"/>
    </location>
</feature>
<accession>A0ABZ2RQI1</accession>
<sequence>MKFSSLRKINVSVLIFSVLCLVALIISAVFNSIQINEFSANYDNSDTQNRVFSVYFIRMYPILISLFVTGFIVAPITLYVTNYWYLKQRQIKMKALKSLNLLFVSKGDKEILEAKNYILKTNSLYKRMWILGIIAFAFLIAMIVFLFFWEENIFENNNYLADVLKDSQYTSAYDVWKSKVVYSYLVFFAMWIFLALTSVFAVYGLMPNHKNLAYTTNEYIAIKKDN</sequence>
<dbReference type="Proteomes" id="UP001460679">
    <property type="component" value="Chromosome"/>
</dbReference>
<protein>
    <recommendedName>
        <fullName evidence="4">DUF5671 domain-containing protein</fullName>
    </recommendedName>
</protein>
<reference evidence="2" key="1">
    <citation type="submission" date="2024-03" db="EMBL/GenBank/DDBJ databases">
        <title>Complete genome sequence of Mycoplasma gypis type strain B1/T1.</title>
        <authorList>
            <person name="Spergser J."/>
        </authorList>
    </citation>
    <scope>NUCLEOTIDE SEQUENCE [LARGE SCALE GENOMIC DNA]</scope>
    <source>
        <strain evidence="2">B1/T1</strain>
    </source>
</reference>
<feature type="transmembrane region" description="Helical" evidence="1">
    <location>
        <begin position="181"/>
        <end position="205"/>
    </location>
</feature>
<dbReference type="RefSeq" id="WP_205499573.1">
    <property type="nucleotide sequence ID" value="NZ_CP148066.1"/>
</dbReference>
<feature type="transmembrane region" description="Helical" evidence="1">
    <location>
        <begin position="128"/>
        <end position="149"/>
    </location>
</feature>
<evidence type="ECO:0008006" key="4">
    <source>
        <dbReference type="Google" id="ProtNLM"/>
    </source>
</evidence>
<gene>
    <name evidence="2" type="ORF">WG616_00395</name>
</gene>
<keyword evidence="1" id="KW-0472">Membrane</keyword>
<keyword evidence="1" id="KW-0812">Transmembrane</keyword>
<keyword evidence="1" id="KW-1133">Transmembrane helix</keyword>
<keyword evidence="3" id="KW-1185">Reference proteome</keyword>
<name>A0ABZ2RQI1_9BACT</name>
<evidence type="ECO:0000313" key="3">
    <source>
        <dbReference type="Proteomes" id="UP001460679"/>
    </source>
</evidence>
<evidence type="ECO:0000256" key="1">
    <source>
        <dbReference type="SAM" id="Phobius"/>
    </source>
</evidence>
<dbReference type="EMBL" id="CP148066">
    <property type="protein sequence ID" value="WXL28482.1"/>
    <property type="molecule type" value="Genomic_DNA"/>
</dbReference>
<feature type="transmembrane region" description="Helical" evidence="1">
    <location>
        <begin position="12"/>
        <end position="35"/>
    </location>
</feature>
<evidence type="ECO:0000313" key="2">
    <source>
        <dbReference type="EMBL" id="WXL28482.1"/>
    </source>
</evidence>
<proteinExistence type="predicted"/>
<organism evidence="2 3">
    <name type="scientific">[Mycoplasma] gypis</name>
    <dbReference type="NCBI Taxonomy" id="92404"/>
    <lineage>
        <taxon>Bacteria</taxon>
        <taxon>Bacillati</taxon>
        <taxon>Mycoplasmatota</taxon>
        <taxon>Mycoplasmoidales</taxon>
        <taxon>Metamycoplasmataceae</taxon>
        <taxon>Metamycoplasma</taxon>
    </lineage>
</organism>